<accession>A0AA49GDY9</accession>
<protein>
    <submittedName>
        <fullName evidence="5">Substrate-binding domain-containing protein</fullName>
    </submittedName>
</protein>
<dbReference type="AlphaFoldDB" id="A0AA49GDY9"/>
<evidence type="ECO:0000256" key="1">
    <source>
        <dbReference type="ARBA" id="ARBA00004418"/>
    </source>
</evidence>
<comment type="similarity">
    <text evidence="2">Belongs to the bacterial solute-binding protein SsuA/TauA family.</text>
</comment>
<dbReference type="Gene3D" id="3.40.190.10">
    <property type="entry name" value="Periplasmic binding protein-like II"/>
    <property type="match status" value="2"/>
</dbReference>
<feature type="domain" description="Ca3427-like PBP 2" evidence="4">
    <location>
        <begin position="88"/>
        <end position="180"/>
    </location>
</feature>
<evidence type="ECO:0000256" key="2">
    <source>
        <dbReference type="ARBA" id="ARBA00010742"/>
    </source>
</evidence>
<dbReference type="Proteomes" id="UP001244443">
    <property type="component" value="Chromosome"/>
</dbReference>
<dbReference type="PANTHER" id="PTHR30024:SF47">
    <property type="entry name" value="TAURINE-BINDING PERIPLASMIC PROTEIN"/>
    <property type="match status" value="1"/>
</dbReference>
<organism evidence="5 6">
    <name type="scientific">Marivirga arenosa</name>
    <dbReference type="NCBI Taxonomy" id="3059076"/>
    <lineage>
        <taxon>Bacteria</taxon>
        <taxon>Pseudomonadati</taxon>
        <taxon>Bacteroidota</taxon>
        <taxon>Cytophagia</taxon>
        <taxon>Cytophagales</taxon>
        <taxon>Marivirgaceae</taxon>
        <taxon>Marivirga</taxon>
    </lineage>
</organism>
<reference evidence="5" key="1">
    <citation type="submission" date="2023-08" db="EMBL/GenBank/DDBJ databases">
        <title>Comparative genomics and taxonomic characterization of three novel marine species of genus Marivirga.</title>
        <authorList>
            <person name="Muhammad N."/>
            <person name="Kim S.-G."/>
        </authorList>
    </citation>
    <scope>NUCLEOTIDE SEQUENCE [LARGE SCALE GENOMIC DNA]</scope>
    <source>
        <strain evidence="5">ABR2-2</strain>
    </source>
</reference>
<evidence type="ECO:0000313" key="5">
    <source>
        <dbReference type="EMBL" id="WKK84606.2"/>
    </source>
</evidence>
<dbReference type="InterPro" id="IPR054364">
    <property type="entry name" value="Ca3427-like_PBP2"/>
</dbReference>
<dbReference type="Pfam" id="PF22384">
    <property type="entry name" value="PBP2_Ca3427_like"/>
    <property type="match status" value="1"/>
</dbReference>
<evidence type="ECO:0000313" key="6">
    <source>
        <dbReference type="Proteomes" id="UP001244443"/>
    </source>
</evidence>
<keyword evidence="6" id="KW-1185">Reference proteome</keyword>
<dbReference type="EMBL" id="CP129970">
    <property type="protein sequence ID" value="WKK84606.2"/>
    <property type="molecule type" value="Genomic_DNA"/>
</dbReference>
<evidence type="ECO:0000259" key="4">
    <source>
        <dbReference type="Pfam" id="PF22384"/>
    </source>
</evidence>
<keyword evidence="3" id="KW-0732">Signal</keyword>
<comment type="subcellular location">
    <subcellularLocation>
        <location evidence="1">Periplasm</location>
    </subcellularLocation>
</comment>
<dbReference type="PANTHER" id="PTHR30024">
    <property type="entry name" value="ALIPHATIC SULFONATES-BINDING PROTEIN-RELATED"/>
    <property type="match status" value="1"/>
</dbReference>
<dbReference type="SUPFAM" id="SSF53850">
    <property type="entry name" value="Periplasmic binding protein-like II"/>
    <property type="match status" value="1"/>
</dbReference>
<dbReference type="GO" id="GO:0042597">
    <property type="term" value="C:periplasmic space"/>
    <property type="evidence" value="ECO:0007669"/>
    <property type="project" value="UniProtKB-SubCell"/>
</dbReference>
<proteinExistence type="inferred from homology"/>
<gene>
    <name evidence="5" type="ORF">QYS48_21060</name>
</gene>
<dbReference type="CDD" id="cd13637">
    <property type="entry name" value="PBP2_Ca3427_like"/>
    <property type="match status" value="1"/>
</dbReference>
<sequence>MSKKIRIGGVPEHYNTPIHLAIESGAIENEGIDIEWKTFEGGTGEMREALINNEIDICAILTEGIVSGILSGVPAKIISGYVKSPLIWGIHSGIDNPIKDHKEIYDKQYAISRIGSGSHLMAIVDALNNDKEIDPSQFHIINNLKGALQSLNDLETDVFYWEKYTTKPYVESGEIKRIGEYVTPWPCFVLAAHTNIINTRPKDISRVLRQIQKSSAQFMENEEAVDIVSKRFNIKKEDAAKWYHATEWATDGWVSNKMLKNVVYTLKEANIIEEMADTQQLVWQRNSI</sequence>
<name>A0AA49GDY9_9BACT</name>
<evidence type="ECO:0000256" key="3">
    <source>
        <dbReference type="ARBA" id="ARBA00022729"/>
    </source>
</evidence>
<dbReference type="RefSeq" id="WP_308356544.1">
    <property type="nucleotide sequence ID" value="NZ_CP129970.2"/>
</dbReference>